<keyword evidence="2" id="KW-1185">Reference proteome</keyword>
<gene>
    <name evidence="1" type="ORF">AWRI4619_LOCUS2513</name>
</gene>
<organism evidence="1 2">
    <name type="scientific">Aureobasidium vineae</name>
    <dbReference type="NCBI Taxonomy" id="2773715"/>
    <lineage>
        <taxon>Eukaryota</taxon>
        <taxon>Fungi</taxon>
        <taxon>Dikarya</taxon>
        <taxon>Ascomycota</taxon>
        <taxon>Pezizomycotina</taxon>
        <taxon>Dothideomycetes</taxon>
        <taxon>Dothideomycetidae</taxon>
        <taxon>Dothideales</taxon>
        <taxon>Saccotheciaceae</taxon>
        <taxon>Aureobasidium</taxon>
    </lineage>
</organism>
<sequence length="78" mass="8160">MPCHVYSQSMILVVSHTSSTTHPNGVLQAANGDTGKDPGYIVLNNGDTGKDPGTREPESEHINTLLSACCGDRSSSMA</sequence>
<reference evidence="1" key="1">
    <citation type="submission" date="2020-06" db="EMBL/GenBank/DDBJ databases">
        <authorList>
            <person name="Onetto C."/>
        </authorList>
    </citation>
    <scope>NUCLEOTIDE SEQUENCE</scope>
</reference>
<evidence type="ECO:0000313" key="2">
    <source>
        <dbReference type="Proteomes" id="UP000716446"/>
    </source>
</evidence>
<dbReference type="EMBL" id="CAIJEN010000003">
    <property type="protein sequence ID" value="CAD0083946.1"/>
    <property type="molecule type" value="Genomic_DNA"/>
</dbReference>
<evidence type="ECO:0000313" key="1">
    <source>
        <dbReference type="EMBL" id="CAD0083946.1"/>
    </source>
</evidence>
<accession>A0A9N8J9W1</accession>
<dbReference type="AlphaFoldDB" id="A0A9N8J9W1"/>
<name>A0A9N8J9W1_9PEZI</name>
<proteinExistence type="predicted"/>
<protein>
    <submittedName>
        <fullName evidence="1">Uncharacterized protein</fullName>
    </submittedName>
</protein>
<dbReference type="Proteomes" id="UP000716446">
    <property type="component" value="Unassembled WGS sequence"/>
</dbReference>
<comment type="caution">
    <text evidence="1">The sequence shown here is derived from an EMBL/GenBank/DDBJ whole genome shotgun (WGS) entry which is preliminary data.</text>
</comment>